<evidence type="ECO:0000313" key="5">
    <source>
        <dbReference type="RefSeq" id="XP_072612586.1"/>
    </source>
</evidence>
<evidence type="ECO:0000256" key="3">
    <source>
        <dbReference type="SAM" id="MobiDB-lite"/>
    </source>
</evidence>
<feature type="region of interest" description="Disordered" evidence="3">
    <location>
        <begin position="282"/>
        <end position="330"/>
    </location>
</feature>
<reference evidence="4" key="1">
    <citation type="submission" date="2025-05" db="UniProtKB">
        <authorList>
            <consortium name="RefSeq"/>
        </authorList>
    </citation>
    <scope>NUCLEOTIDE SEQUENCE [LARGE SCALE GENOMIC DNA]</scope>
</reference>
<dbReference type="InterPro" id="IPR052305">
    <property type="entry name" value="TransReg_TumorExp"/>
</dbReference>
<feature type="region of interest" description="Disordered" evidence="3">
    <location>
        <begin position="206"/>
        <end position="266"/>
    </location>
</feature>
<feature type="compositionally biased region" description="Pro residues" evidence="3">
    <location>
        <begin position="253"/>
        <end position="265"/>
    </location>
</feature>
<feature type="compositionally biased region" description="Low complexity" evidence="3">
    <location>
        <begin position="293"/>
        <end position="303"/>
    </location>
</feature>
<dbReference type="PANTHER" id="PTHR23251">
    <property type="entry name" value="LYSINE-RICH CEACAM1 CO-ISOLATED PROTEIN LYRIC PROTEIN"/>
    <property type="match status" value="1"/>
</dbReference>
<feature type="compositionally biased region" description="Low complexity" evidence="3">
    <location>
        <begin position="385"/>
        <end position="407"/>
    </location>
</feature>
<keyword evidence="4" id="KW-1185">Reference proteome</keyword>
<dbReference type="GeneID" id="112931226"/>
<evidence type="ECO:0000313" key="4">
    <source>
        <dbReference type="Proteomes" id="UP001652641"/>
    </source>
</evidence>
<accession>A0ABM5ACS9</accession>
<evidence type="ECO:0000256" key="1">
    <source>
        <dbReference type="ARBA" id="ARBA00004123"/>
    </source>
</evidence>
<evidence type="ECO:0000256" key="2">
    <source>
        <dbReference type="ARBA" id="ARBA00023242"/>
    </source>
</evidence>
<comment type="subcellular location">
    <subcellularLocation>
        <location evidence="1">Nucleus</location>
    </subcellularLocation>
</comment>
<dbReference type="RefSeq" id="XP_072612586.1">
    <property type="nucleotide sequence ID" value="XM_072756485.1"/>
</dbReference>
<protein>
    <submittedName>
        <fullName evidence="5">MEF2-activating motif and SAP domain-containing transcriptional regulator isoform X3</fullName>
    </submittedName>
</protein>
<dbReference type="PANTHER" id="PTHR23251:SF1">
    <property type="entry name" value="MEF2-ACTIVATING MOTIF AND SAP DOMAIN-CONTAINING TRANSCRIPTIONAL REGULATOR"/>
    <property type="match status" value="1"/>
</dbReference>
<sequence>MGAAAKMRIVPWVGWAHAAEGGRWSWGAGLASCLHTGWLLVPEQLWQGARSRREAREREQAAGPPACIGCVRGLGTRVLPTTAAHTACQARLLDTPFPPFSSHLPPSSIVLQLRIHRRYQDPSLSGSFTTSPVLDPDPWVSTTGPALAPRAPAPVSPSGLTPFLLSPGDLLPESEYGTWRSLKESPKISQHWRKPKAKGNLTYHQYIPPGRRQGSRVDPPAKELALGPPGPPLWEGTNSQQPPPRMKPTALTPSPPGVLRPSPPPHKLELQTLKLEELTLKQSPNSCAPPPARAAETPATTSPAPAPAPAPAAAAAPAPTPSSAPAAAALTLEEELQEAIRRAQLLPNRGIDDILEDQVEPEDPLPPIPLDFPGSFDVLSPSPDSEGLSSVFSSSLPSPTNSPSLSPRGPTDSLDWLEALSGGPLLGCGPPAPSIFSADLSDSSGKRLWDLLEDPW</sequence>
<reference evidence="5" key="2">
    <citation type="submission" date="2025-08" db="UniProtKB">
        <authorList>
            <consortium name="RefSeq"/>
        </authorList>
    </citation>
    <scope>IDENTIFICATION</scope>
    <source>
        <tissue evidence="5">Cell line</tissue>
    </source>
</reference>
<name>A0ABM5ACS9_VULVU</name>
<feature type="compositionally biased region" description="Acidic residues" evidence="3">
    <location>
        <begin position="353"/>
        <end position="363"/>
    </location>
</feature>
<dbReference type="Proteomes" id="UP001652641">
    <property type="component" value="Chromosome 1"/>
</dbReference>
<feature type="compositionally biased region" description="Low complexity" evidence="3">
    <location>
        <begin position="311"/>
        <end position="329"/>
    </location>
</feature>
<proteinExistence type="predicted"/>
<gene>
    <name evidence="5" type="primary">MAMSTR</name>
</gene>
<feature type="region of interest" description="Disordered" evidence="3">
    <location>
        <begin position="353"/>
        <end position="425"/>
    </location>
</feature>
<organism evidence="4 5">
    <name type="scientific">Vulpes vulpes</name>
    <name type="common">Red fox</name>
    <dbReference type="NCBI Taxonomy" id="9627"/>
    <lineage>
        <taxon>Eukaryota</taxon>
        <taxon>Metazoa</taxon>
        <taxon>Chordata</taxon>
        <taxon>Craniata</taxon>
        <taxon>Vertebrata</taxon>
        <taxon>Euteleostomi</taxon>
        <taxon>Mammalia</taxon>
        <taxon>Eutheria</taxon>
        <taxon>Laurasiatheria</taxon>
        <taxon>Carnivora</taxon>
        <taxon>Caniformia</taxon>
        <taxon>Canidae</taxon>
        <taxon>Vulpes</taxon>
    </lineage>
</organism>
<keyword evidence="2" id="KW-0539">Nucleus</keyword>